<protein>
    <submittedName>
        <fullName evidence="1">HNH endonuclease signature motif containing protein</fullName>
    </submittedName>
</protein>
<keyword evidence="1" id="KW-0378">Hydrolase</keyword>
<evidence type="ECO:0000313" key="2">
    <source>
        <dbReference type="Proteomes" id="UP001271274"/>
    </source>
</evidence>
<proteinExistence type="predicted"/>
<keyword evidence="1" id="KW-0255">Endonuclease</keyword>
<dbReference type="Gene3D" id="1.10.30.50">
    <property type="match status" value="1"/>
</dbReference>
<comment type="caution">
    <text evidence="1">The sequence shown here is derived from an EMBL/GenBank/DDBJ whole genome shotgun (WGS) entry which is preliminary data.</text>
</comment>
<organism evidence="1 2">
    <name type="scientific">Streptomyces europaeiscabiei</name>
    <dbReference type="NCBI Taxonomy" id="146819"/>
    <lineage>
        <taxon>Bacteria</taxon>
        <taxon>Bacillati</taxon>
        <taxon>Actinomycetota</taxon>
        <taxon>Actinomycetes</taxon>
        <taxon>Kitasatosporales</taxon>
        <taxon>Streptomycetaceae</taxon>
        <taxon>Streptomyces</taxon>
    </lineage>
</organism>
<gene>
    <name evidence="1" type="ORF">PV662_22740</name>
</gene>
<dbReference type="RefSeq" id="WP_319062581.1">
    <property type="nucleotide sequence ID" value="NZ_JARAYT010000008.1"/>
</dbReference>
<name>A0ABU4NJR3_9ACTN</name>
<dbReference type="GO" id="GO:0004519">
    <property type="term" value="F:endonuclease activity"/>
    <property type="evidence" value="ECO:0007669"/>
    <property type="project" value="UniProtKB-KW"/>
</dbReference>
<evidence type="ECO:0000313" key="1">
    <source>
        <dbReference type="EMBL" id="MDX3702539.1"/>
    </source>
</evidence>
<keyword evidence="1" id="KW-0540">Nuclease</keyword>
<keyword evidence="2" id="KW-1185">Reference proteome</keyword>
<sequence>MIFIDRQEVIAMLPDGWKAEAKTVTDALRAASGSTERKKIIDENDELWRRIKNVLAEVGHNKCWYCETGNIRSDNAVDHFRPKGKVSGTQHGGYWWLAFDVKNYRFACTFCNSRRHGDGGTTGGKADHFPLMPGSRRADSPLIPISVEIPMLLDPCDYFDTTAIWFDETGQVKVNPEAEVIEENVPDRVSISRDLYHLDHVRLIEARKRVFLDVLEMCDQADDALLVYKSTRDAAARTVFRDSINSLKRMRREDAPYSAVAKCAVRGYRSSSPSAKIIAEVP</sequence>
<dbReference type="Proteomes" id="UP001271274">
    <property type="component" value="Unassembled WGS sequence"/>
</dbReference>
<dbReference type="EMBL" id="JARAYU010000007">
    <property type="protein sequence ID" value="MDX3702539.1"/>
    <property type="molecule type" value="Genomic_DNA"/>
</dbReference>
<accession>A0ABU4NJR3</accession>
<dbReference type="InterPro" id="IPR003615">
    <property type="entry name" value="HNH_nuc"/>
</dbReference>
<reference evidence="1 2" key="1">
    <citation type="journal article" date="2023" name="Microb. Genom.">
        <title>Mesoterricola silvestris gen. nov., sp. nov., Mesoterricola sediminis sp. nov., Geothrix oryzae sp. nov., Geothrix edaphica sp. nov., Geothrix rubra sp. nov., and Geothrix limicola sp. nov., six novel members of Acidobacteriota isolated from soils.</title>
        <authorList>
            <person name="Weisberg A.J."/>
            <person name="Pearce E."/>
            <person name="Kramer C.G."/>
            <person name="Chang J.H."/>
            <person name="Clarke C.R."/>
        </authorList>
    </citation>
    <scope>NUCLEOTIDE SEQUENCE [LARGE SCALE GENOMIC DNA]</scope>
    <source>
        <strain evidence="1 2">ID09-01A</strain>
    </source>
</reference>
<dbReference type="CDD" id="cd00085">
    <property type="entry name" value="HNHc"/>
    <property type="match status" value="1"/>
</dbReference>